<gene>
    <name evidence="14" type="ORF">OKW52_13330</name>
</gene>
<feature type="domain" description="Flagellar motor switch protein FliG middle" evidence="12">
    <location>
        <begin position="151"/>
        <end position="222"/>
    </location>
</feature>
<dbReference type="Gene3D" id="1.10.220.30">
    <property type="match status" value="3"/>
</dbReference>
<dbReference type="InterPro" id="IPR028263">
    <property type="entry name" value="FliG_N"/>
</dbReference>
<organism evidence="14 15">
    <name type="scientific">Pararhodobacter zhoushanensis</name>
    <dbReference type="NCBI Taxonomy" id="2479545"/>
    <lineage>
        <taxon>Bacteria</taxon>
        <taxon>Pseudomonadati</taxon>
        <taxon>Pseudomonadota</taxon>
        <taxon>Alphaproteobacteria</taxon>
        <taxon>Rhodobacterales</taxon>
        <taxon>Paracoccaceae</taxon>
        <taxon>Pararhodobacter</taxon>
    </lineage>
</organism>
<evidence type="ECO:0000256" key="4">
    <source>
        <dbReference type="ARBA" id="ARBA00021870"/>
    </source>
</evidence>
<keyword evidence="14" id="KW-0969">Cilium</keyword>
<protein>
    <recommendedName>
        <fullName evidence="4">Flagellar motor switch protein FliG</fullName>
    </recommendedName>
</protein>
<keyword evidence="8" id="KW-0472">Membrane</keyword>
<comment type="similarity">
    <text evidence="3">Belongs to the FliG family.</text>
</comment>
<keyword evidence="6" id="KW-0145">Chemotaxis</keyword>
<name>A0ABT3H0A5_9RHOB</name>
<evidence type="ECO:0000259" key="12">
    <source>
        <dbReference type="Pfam" id="PF14841"/>
    </source>
</evidence>
<evidence type="ECO:0000256" key="7">
    <source>
        <dbReference type="ARBA" id="ARBA00022779"/>
    </source>
</evidence>
<comment type="caution">
    <text evidence="14">The sequence shown here is derived from an EMBL/GenBank/DDBJ whole genome shotgun (WGS) entry which is preliminary data.</text>
</comment>
<dbReference type="RefSeq" id="WP_264506152.1">
    <property type="nucleotide sequence ID" value="NZ_JAPDFL010000001.1"/>
</dbReference>
<dbReference type="InterPro" id="IPR011002">
    <property type="entry name" value="FliG_a-hlx"/>
</dbReference>
<dbReference type="PRINTS" id="PR00954">
    <property type="entry name" value="FLGMOTORFLIG"/>
</dbReference>
<evidence type="ECO:0000313" key="14">
    <source>
        <dbReference type="EMBL" id="MCW1933213.1"/>
    </source>
</evidence>
<evidence type="ECO:0000259" key="11">
    <source>
        <dbReference type="Pfam" id="PF01706"/>
    </source>
</evidence>
<dbReference type="InterPro" id="IPR023087">
    <property type="entry name" value="Flg_Motor_Flig_C"/>
</dbReference>
<keyword evidence="7" id="KW-0283">Flagellar rotation</keyword>
<dbReference type="Pfam" id="PF14842">
    <property type="entry name" value="FliG_N"/>
    <property type="match status" value="1"/>
</dbReference>
<dbReference type="InterPro" id="IPR000090">
    <property type="entry name" value="Flg_Motor_Flig"/>
</dbReference>
<keyword evidence="14" id="KW-0282">Flagellum</keyword>
<dbReference type="SUPFAM" id="SSF48029">
    <property type="entry name" value="FliG"/>
    <property type="match status" value="2"/>
</dbReference>
<dbReference type="InterPro" id="IPR032779">
    <property type="entry name" value="FliG_M"/>
</dbReference>
<keyword evidence="14" id="KW-0966">Cell projection</keyword>
<reference evidence="14 15" key="1">
    <citation type="submission" date="2022-10" db="EMBL/GenBank/DDBJ databases">
        <title>Pararhodobacter sp. nov., isolated from marine algae.</title>
        <authorList>
            <person name="Choi B.J."/>
            <person name="Kim J.M."/>
            <person name="Lee J.K."/>
            <person name="Choi D.G."/>
            <person name="Jeon C.O."/>
        </authorList>
    </citation>
    <scope>NUCLEOTIDE SEQUENCE [LARGE SCALE GENOMIC DNA]</scope>
    <source>
        <strain evidence="14 15">ZQ420</strain>
    </source>
</reference>
<evidence type="ECO:0000256" key="3">
    <source>
        <dbReference type="ARBA" id="ARBA00010299"/>
    </source>
</evidence>
<dbReference type="PANTHER" id="PTHR30534">
    <property type="entry name" value="FLAGELLAR MOTOR SWITCH PROTEIN FLIG"/>
    <property type="match status" value="1"/>
</dbReference>
<evidence type="ECO:0000256" key="9">
    <source>
        <dbReference type="ARBA" id="ARBA00023143"/>
    </source>
</evidence>
<keyword evidence="9" id="KW-0975">Bacterial flagellum</keyword>
<accession>A0ABT3H0A5</accession>
<feature type="domain" description="Flagellar motor switch protein FliG N-terminal" evidence="13">
    <location>
        <begin position="41"/>
        <end position="137"/>
    </location>
</feature>
<evidence type="ECO:0000256" key="10">
    <source>
        <dbReference type="ARBA" id="ARBA00025598"/>
    </source>
</evidence>
<dbReference type="PANTHER" id="PTHR30534:SF0">
    <property type="entry name" value="FLAGELLAR MOTOR SWITCH PROTEIN FLIG"/>
    <property type="match status" value="1"/>
</dbReference>
<evidence type="ECO:0000256" key="8">
    <source>
        <dbReference type="ARBA" id="ARBA00023136"/>
    </source>
</evidence>
<evidence type="ECO:0000256" key="2">
    <source>
        <dbReference type="ARBA" id="ARBA00004413"/>
    </source>
</evidence>
<feature type="domain" description="Flagellar motor switch protein FliG C-terminal" evidence="11">
    <location>
        <begin position="251"/>
        <end position="365"/>
    </location>
</feature>
<keyword evidence="15" id="KW-1185">Reference proteome</keyword>
<evidence type="ECO:0000313" key="15">
    <source>
        <dbReference type="Proteomes" id="UP001208938"/>
    </source>
</evidence>
<dbReference type="Pfam" id="PF14841">
    <property type="entry name" value="FliG_M"/>
    <property type="match status" value="1"/>
</dbReference>
<dbReference type="Pfam" id="PF01706">
    <property type="entry name" value="FliG_C"/>
    <property type="match status" value="1"/>
</dbReference>
<comment type="function">
    <text evidence="10">FliG is one of three proteins (FliG, FliN, FliM) that forms the rotor-mounted switch complex (C ring), located at the base of the basal body. This complex interacts with the CheY and CheZ chemotaxis proteins, in addition to contacting components of the motor that determine the direction of flagellar rotation.</text>
</comment>
<evidence type="ECO:0000256" key="1">
    <source>
        <dbReference type="ARBA" id="ARBA00004117"/>
    </source>
</evidence>
<evidence type="ECO:0000256" key="5">
    <source>
        <dbReference type="ARBA" id="ARBA00022475"/>
    </source>
</evidence>
<evidence type="ECO:0000259" key="13">
    <source>
        <dbReference type="Pfam" id="PF14842"/>
    </source>
</evidence>
<dbReference type="Proteomes" id="UP001208938">
    <property type="component" value="Unassembled WGS sequence"/>
</dbReference>
<comment type="subcellular location">
    <subcellularLocation>
        <location evidence="1">Bacterial flagellum basal body</location>
    </subcellularLocation>
    <subcellularLocation>
        <location evidence="2">Cell membrane</location>
        <topology evidence="2">Peripheral membrane protein</topology>
        <orientation evidence="2">Cytoplasmic side</orientation>
    </subcellularLocation>
</comment>
<keyword evidence="5" id="KW-1003">Cell membrane</keyword>
<evidence type="ECO:0000256" key="6">
    <source>
        <dbReference type="ARBA" id="ARBA00022500"/>
    </source>
</evidence>
<sequence length="373" mass="39773">MPMDLPALSPLALAAAALDDDVPAMRAARGTAPTGRSIRALTGKQKAAILVRLLLAEGADVKLSTLPEEMQTKLTETLGEMRLVDRDTLSAVISEFIETIEQVGLSFPGGLGGALKALDGKLSQGASARLRQMARDGTDPWERVLQADTNTLIAVLEPESAEVAAVVLSKLPVKRAAEVLGRLPGERARRVAYAVSLTEGIAPPMVARIGYAIAGELDNRPTRAFPAAPASRVGAMLNNTSAQVRDTLLDGLTEEDVDFAEGVRRAIFTFANLSERLNPRDVPKVLRELPQNDLIIALAASLAAPDSPNGQAATFMLSNMSQRMASTLRDEVENRGKIKPKEAEAALSAVVNAVRTLVEDGEITLREDDDEDE</sequence>
<dbReference type="EMBL" id="JAPDFL010000001">
    <property type="protein sequence ID" value="MCW1933213.1"/>
    <property type="molecule type" value="Genomic_DNA"/>
</dbReference>
<proteinExistence type="inferred from homology"/>